<accession>A0ABY7CM32</accession>
<evidence type="ECO:0000256" key="7">
    <source>
        <dbReference type="ARBA" id="ARBA00022989"/>
    </source>
</evidence>
<gene>
    <name evidence="13" type="ORF">PtA15_6A21</name>
</gene>
<evidence type="ECO:0000256" key="3">
    <source>
        <dbReference type="ARBA" id="ARBA00022543"/>
    </source>
</evidence>
<feature type="transmembrane region" description="Helical" evidence="12">
    <location>
        <begin position="262"/>
        <end position="282"/>
    </location>
</feature>
<feature type="transmembrane region" description="Helical" evidence="12">
    <location>
        <begin position="178"/>
        <end position="198"/>
    </location>
</feature>
<dbReference type="EMBL" id="CP110426">
    <property type="protein sequence ID" value="WAQ85393.1"/>
    <property type="molecule type" value="Genomic_DNA"/>
</dbReference>
<evidence type="ECO:0000256" key="8">
    <source>
        <dbReference type="ARBA" id="ARBA00022991"/>
    </source>
</evidence>
<keyword evidence="14" id="KW-1185">Reference proteome</keyword>
<keyword evidence="6" id="KW-0681">Retinal protein</keyword>
<organism evidence="13 14">
    <name type="scientific">Puccinia triticina</name>
    <dbReference type="NCBI Taxonomy" id="208348"/>
    <lineage>
        <taxon>Eukaryota</taxon>
        <taxon>Fungi</taxon>
        <taxon>Dikarya</taxon>
        <taxon>Basidiomycota</taxon>
        <taxon>Pucciniomycotina</taxon>
        <taxon>Pucciniomycetes</taxon>
        <taxon>Pucciniales</taxon>
        <taxon>Pucciniaceae</taxon>
        <taxon>Puccinia</taxon>
    </lineage>
</organism>
<dbReference type="Pfam" id="PF01036">
    <property type="entry name" value="Bac_rhodopsin"/>
    <property type="match status" value="1"/>
</dbReference>
<dbReference type="SUPFAM" id="SSF81321">
    <property type="entry name" value="Family A G protein-coupled receptor-like"/>
    <property type="match status" value="1"/>
</dbReference>
<dbReference type="SMART" id="SM01021">
    <property type="entry name" value="Bac_rhodopsin"/>
    <property type="match status" value="1"/>
</dbReference>
<evidence type="ECO:0000313" key="13">
    <source>
        <dbReference type="EMBL" id="WAQ85393.1"/>
    </source>
</evidence>
<proteinExistence type="inferred from homology"/>
<dbReference type="Gene3D" id="1.20.1070.10">
    <property type="entry name" value="Rhodopsin 7-helix transmembrane proteins"/>
    <property type="match status" value="1"/>
</dbReference>
<feature type="compositionally biased region" description="Basic and acidic residues" evidence="11">
    <location>
        <begin position="130"/>
        <end position="139"/>
    </location>
</feature>
<feature type="transmembrane region" description="Helical" evidence="12">
    <location>
        <begin position="294"/>
        <end position="317"/>
    </location>
</feature>
<evidence type="ECO:0000256" key="1">
    <source>
        <dbReference type="ARBA" id="ARBA00004141"/>
    </source>
</evidence>
<dbReference type="InterPro" id="IPR001425">
    <property type="entry name" value="Arc/bac/fun_rhodopsins"/>
</dbReference>
<keyword evidence="5 12" id="KW-0812">Transmembrane</keyword>
<keyword evidence="8" id="KW-0157">Chromophore</keyword>
<evidence type="ECO:0000256" key="5">
    <source>
        <dbReference type="ARBA" id="ARBA00022692"/>
    </source>
</evidence>
<evidence type="ECO:0000256" key="12">
    <source>
        <dbReference type="SAM" id="Phobius"/>
    </source>
</evidence>
<evidence type="ECO:0008006" key="15">
    <source>
        <dbReference type="Google" id="ProtNLM"/>
    </source>
</evidence>
<comment type="subcellular location">
    <subcellularLocation>
        <location evidence="1">Membrane</location>
        <topology evidence="1">Multi-pass membrane protein</topology>
    </subcellularLocation>
</comment>
<dbReference type="RefSeq" id="XP_053020948.1">
    <property type="nucleotide sequence ID" value="XM_053169902.1"/>
</dbReference>
<keyword evidence="4" id="KW-0716">Sensory transduction</keyword>
<evidence type="ECO:0000256" key="9">
    <source>
        <dbReference type="ARBA" id="ARBA00023136"/>
    </source>
</evidence>
<feature type="transmembrane region" description="Helical" evidence="12">
    <location>
        <begin position="329"/>
        <end position="353"/>
    </location>
</feature>
<feature type="transmembrane region" description="Helical" evidence="12">
    <location>
        <begin position="30"/>
        <end position="50"/>
    </location>
</feature>
<keyword evidence="3" id="KW-0600">Photoreceptor protein</keyword>
<comment type="similarity">
    <text evidence="2">Belongs to the archaeal/bacterial/fungal opsin family.</text>
</comment>
<feature type="transmembrane region" description="Helical" evidence="12">
    <location>
        <begin position="70"/>
        <end position="95"/>
    </location>
</feature>
<evidence type="ECO:0000256" key="2">
    <source>
        <dbReference type="ARBA" id="ARBA00008130"/>
    </source>
</evidence>
<evidence type="ECO:0000256" key="6">
    <source>
        <dbReference type="ARBA" id="ARBA00022925"/>
    </source>
</evidence>
<keyword evidence="9 12" id="KW-0472">Membrane</keyword>
<feature type="transmembrane region" description="Helical" evidence="12">
    <location>
        <begin position="237"/>
        <end position="256"/>
    </location>
</feature>
<keyword evidence="10" id="KW-0675">Receptor</keyword>
<dbReference type="Proteomes" id="UP001164743">
    <property type="component" value="Chromosome 6A"/>
</dbReference>
<feature type="transmembrane region" description="Helical" evidence="12">
    <location>
        <begin position="213"/>
        <end position="230"/>
    </location>
</feature>
<protein>
    <recommendedName>
        <fullName evidence="15">Opsin</fullName>
    </recommendedName>
</protein>
<dbReference type="PANTHER" id="PTHR28286:SF2">
    <property type="entry name" value="BACTERIORHODOPSIN _OPSIN, NOPA (EUROFUNG)"/>
    <property type="match status" value="1"/>
</dbReference>
<evidence type="ECO:0000256" key="4">
    <source>
        <dbReference type="ARBA" id="ARBA00022606"/>
    </source>
</evidence>
<keyword evidence="7 12" id="KW-1133">Transmembrane helix</keyword>
<dbReference type="GeneID" id="77810786"/>
<reference evidence="13" key="1">
    <citation type="submission" date="2022-10" db="EMBL/GenBank/DDBJ databases">
        <title>Puccinia triticina Genome sequencing and assembly.</title>
        <authorList>
            <person name="Li C."/>
        </authorList>
    </citation>
    <scope>NUCLEOTIDE SEQUENCE</scope>
    <source>
        <strain evidence="13">Pt15</strain>
    </source>
</reference>
<sequence length="388" mass="43342">MNLKTRPKLVEKNRSDKEKEALKQDYYKSVRTNVVLLWTLANGIVVACILDGDVRSSFALGKASLKVRLYMIIILGFVAFMALIRLGGSTIYLGIRLRTGQGISSVRSIEQGVYLSTTVPPSTHSNSHQESSKTLESRSTEMSSVPTTKILWVTFGLMTISTAVQWVLTTRQQPNTKLLHHISLTLSTLTLVTYYFILTDINVTGSSIWIRDLHWILTFPLVLVELGLISGVSIQDLVIMALNAIGMCVTGFLGTIQRSNRLRWPLVLMAWIFWLSIVREILTSGRRSSAHNSARVAAFFNYLAVYIVVLGSFYPIIWSVPVDPFLEIALFSILDMLTRPIFATWVLIGVSIIPESNVVGANRYIEARIWNSIGGNIEEQAQPHPPES</sequence>
<feature type="compositionally biased region" description="Polar residues" evidence="11">
    <location>
        <begin position="118"/>
        <end position="129"/>
    </location>
</feature>
<dbReference type="PANTHER" id="PTHR28286">
    <property type="match status" value="1"/>
</dbReference>
<name>A0ABY7CM32_9BASI</name>
<evidence type="ECO:0000256" key="10">
    <source>
        <dbReference type="ARBA" id="ARBA00023170"/>
    </source>
</evidence>
<evidence type="ECO:0000256" key="11">
    <source>
        <dbReference type="SAM" id="MobiDB-lite"/>
    </source>
</evidence>
<feature type="region of interest" description="Disordered" evidence="11">
    <location>
        <begin position="118"/>
        <end position="141"/>
    </location>
</feature>
<evidence type="ECO:0000313" key="14">
    <source>
        <dbReference type="Proteomes" id="UP001164743"/>
    </source>
</evidence>